<dbReference type="OrthoDB" id="419598at2759"/>
<dbReference type="AlphaFoldDB" id="A0A9D5CQ53"/>
<keyword evidence="3" id="KW-1185">Reference proteome</keyword>
<dbReference type="PANTHER" id="PTHR47378">
    <property type="entry name" value="DIVINYL CHLOROPHYLLIDE A 8-VINYL-REDUCTASE, CHLOROPLASTIC"/>
    <property type="match status" value="1"/>
</dbReference>
<dbReference type="PANTHER" id="PTHR47378:SF1">
    <property type="entry name" value="DIVINYL CHLOROPHYLLIDE A 8-VINYL-REDUCTASE, CHLOROPLASTIC"/>
    <property type="match status" value="1"/>
</dbReference>
<evidence type="ECO:0000313" key="2">
    <source>
        <dbReference type="EMBL" id="KAJ0977661.1"/>
    </source>
</evidence>
<protein>
    <submittedName>
        <fullName evidence="2">Uncharacterized protein</fullName>
    </submittedName>
</protein>
<evidence type="ECO:0000313" key="3">
    <source>
        <dbReference type="Proteomes" id="UP001085076"/>
    </source>
</evidence>
<dbReference type="Proteomes" id="UP001085076">
    <property type="component" value="Miscellaneous, Linkage group lg03"/>
</dbReference>
<keyword evidence="1" id="KW-0560">Oxidoreductase</keyword>
<dbReference type="GO" id="GO:0016491">
    <property type="term" value="F:oxidoreductase activity"/>
    <property type="evidence" value="ECO:0007669"/>
    <property type="project" value="UniProtKB-KW"/>
</dbReference>
<gene>
    <name evidence="2" type="ORF">J5N97_013135</name>
</gene>
<accession>A0A9D5CQ53</accession>
<dbReference type="EMBL" id="JAGGNH010000003">
    <property type="protein sequence ID" value="KAJ0977661.1"/>
    <property type="molecule type" value="Genomic_DNA"/>
</dbReference>
<reference evidence="2" key="1">
    <citation type="submission" date="2021-03" db="EMBL/GenBank/DDBJ databases">
        <authorList>
            <person name="Li Z."/>
            <person name="Yang C."/>
        </authorList>
    </citation>
    <scope>NUCLEOTIDE SEQUENCE</scope>
    <source>
        <strain evidence="2">Dzin_1.0</strain>
        <tissue evidence="2">Leaf</tissue>
    </source>
</reference>
<proteinExistence type="predicted"/>
<name>A0A9D5CQ53_9LILI</name>
<sequence length="129" mass="14728">MESPGFTYSIVRPTAFFKSPRRAGRDSEGRQTLRHVRRRQALRLQNPSAKRIWLPSLPTALIPALEDAVEFGRIGRYYAAESMLLLDQETGEYSAEKTPSYGKDTLEDFFQRVIREGMAGQELGEQTIF</sequence>
<dbReference type="InterPro" id="IPR044201">
    <property type="entry name" value="DVR-like"/>
</dbReference>
<evidence type="ECO:0000256" key="1">
    <source>
        <dbReference type="ARBA" id="ARBA00023002"/>
    </source>
</evidence>
<organism evidence="2 3">
    <name type="scientific">Dioscorea zingiberensis</name>
    <dbReference type="NCBI Taxonomy" id="325984"/>
    <lineage>
        <taxon>Eukaryota</taxon>
        <taxon>Viridiplantae</taxon>
        <taxon>Streptophyta</taxon>
        <taxon>Embryophyta</taxon>
        <taxon>Tracheophyta</taxon>
        <taxon>Spermatophyta</taxon>
        <taxon>Magnoliopsida</taxon>
        <taxon>Liliopsida</taxon>
        <taxon>Dioscoreales</taxon>
        <taxon>Dioscoreaceae</taxon>
        <taxon>Dioscorea</taxon>
    </lineage>
</organism>
<reference evidence="2" key="2">
    <citation type="journal article" date="2022" name="Hortic Res">
        <title>The genome of Dioscorea zingiberensis sheds light on the biosynthesis, origin and evolution of the medicinally important diosgenin saponins.</title>
        <authorList>
            <person name="Li Y."/>
            <person name="Tan C."/>
            <person name="Li Z."/>
            <person name="Guo J."/>
            <person name="Li S."/>
            <person name="Chen X."/>
            <person name="Wang C."/>
            <person name="Dai X."/>
            <person name="Yang H."/>
            <person name="Song W."/>
            <person name="Hou L."/>
            <person name="Xu J."/>
            <person name="Tong Z."/>
            <person name="Xu A."/>
            <person name="Yuan X."/>
            <person name="Wang W."/>
            <person name="Yang Q."/>
            <person name="Chen L."/>
            <person name="Sun Z."/>
            <person name="Wang K."/>
            <person name="Pan B."/>
            <person name="Chen J."/>
            <person name="Bao Y."/>
            <person name="Liu F."/>
            <person name="Qi X."/>
            <person name="Gang D.R."/>
            <person name="Wen J."/>
            <person name="Li J."/>
        </authorList>
    </citation>
    <scope>NUCLEOTIDE SEQUENCE</scope>
    <source>
        <strain evidence="2">Dzin_1.0</strain>
    </source>
</reference>
<comment type="caution">
    <text evidence="2">The sequence shown here is derived from an EMBL/GenBank/DDBJ whole genome shotgun (WGS) entry which is preliminary data.</text>
</comment>